<protein>
    <submittedName>
        <fullName evidence="3">Uncharacterized protein</fullName>
    </submittedName>
</protein>
<dbReference type="Gene3D" id="1.20.1260.60">
    <property type="entry name" value="Vacuolar protein sorting-associated protein Ist1"/>
    <property type="match status" value="1"/>
</dbReference>
<sequence>MRDIFTSKFGKEFADHAIELHKNNSVNSKLIQKLSRSHPTMEIRMNALHKIAAEIGVTLHFEQDDTILINENKANDDQRLDEVETREYSNSDDIKHKENIKNERNRYKDAVCVVQEALKLASFGIEISTEHSNHRTALAMVSSNSKSEDKVISKSNHLDIEELEMRVREITKQFAREESNSSQNPKDNIEALKNTELEYNAVAENEELSEERNHPFYQPRRQN</sequence>
<comment type="caution">
    <text evidence="3">The sequence shown here is derived from an EMBL/GenBank/DDBJ whole genome shotgun (WGS) entry which is preliminary data.</text>
</comment>
<dbReference type="GO" id="GO:0015031">
    <property type="term" value="P:protein transport"/>
    <property type="evidence" value="ECO:0007669"/>
    <property type="project" value="InterPro"/>
</dbReference>
<evidence type="ECO:0000256" key="1">
    <source>
        <dbReference type="ARBA" id="ARBA00005536"/>
    </source>
</evidence>
<evidence type="ECO:0000256" key="2">
    <source>
        <dbReference type="SAM" id="MobiDB-lite"/>
    </source>
</evidence>
<name>A0AAV1WGI3_LUPLU</name>
<evidence type="ECO:0000313" key="3">
    <source>
        <dbReference type="EMBL" id="CAL0308257.1"/>
    </source>
</evidence>
<reference evidence="3 4" key="1">
    <citation type="submission" date="2024-03" db="EMBL/GenBank/DDBJ databases">
        <authorList>
            <person name="Martinez-Hernandez J."/>
        </authorList>
    </citation>
    <scope>NUCLEOTIDE SEQUENCE [LARGE SCALE GENOMIC DNA]</scope>
</reference>
<dbReference type="EMBL" id="CAXHTB010000006">
    <property type="protein sequence ID" value="CAL0308257.1"/>
    <property type="molecule type" value="Genomic_DNA"/>
</dbReference>
<dbReference type="InterPro" id="IPR042277">
    <property type="entry name" value="IST1-like"/>
</dbReference>
<gene>
    <name evidence="3" type="ORF">LLUT_LOCUS9317</name>
</gene>
<feature type="region of interest" description="Disordered" evidence="2">
    <location>
        <begin position="200"/>
        <end position="223"/>
    </location>
</feature>
<proteinExistence type="inferred from homology"/>
<dbReference type="PANTHER" id="PTHR12161:SF87">
    <property type="entry name" value="VACUOLAR PROTEIN SORTING-ASSOCIATED PROTEIN IST1-RELATED"/>
    <property type="match status" value="1"/>
</dbReference>
<organism evidence="3 4">
    <name type="scientific">Lupinus luteus</name>
    <name type="common">European yellow lupine</name>
    <dbReference type="NCBI Taxonomy" id="3873"/>
    <lineage>
        <taxon>Eukaryota</taxon>
        <taxon>Viridiplantae</taxon>
        <taxon>Streptophyta</taxon>
        <taxon>Embryophyta</taxon>
        <taxon>Tracheophyta</taxon>
        <taxon>Spermatophyta</taxon>
        <taxon>Magnoliopsida</taxon>
        <taxon>eudicotyledons</taxon>
        <taxon>Gunneridae</taxon>
        <taxon>Pentapetalae</taxon>
        <taxon>rosids</taxon>
        <taxon>fabids</taxon>
        <taxon>Fabales</taxon>
        <taxon>Fabaceae</taxon>
        <taxon>Papilionoideae</taxon>
        <taxon>50 kb inversion clade</taxon>
        <taxon>genistoids sensu lato</taxon>
        <taxon>core genistoids</taxon>
        <taxon>Genisteae</taxon>
        <taxon>Lupinus</taxon>
    </lineage>
</organism>
<dbReference type="AlphaFoldDB" id="A0AAV1WGI3"/>
<comment type="similarity">
    <text evidence="1">Belongs to the IST1 family.</text>
</comment>
<accession>A0AAV1WGI3</accession>
<dbReference type="Proteomes" id="UP001497480">
    <property type="component" value="Unassembled WGS sequence"/>
</dbReference>
<dbReference type="InterPro" id="IPR005061">
    <property type="entry name" value="Ist1"/>
</dbReference>
<evidence type="ECO:0000313" key="4">
    <source>
        <dbReference type="Proteomes" id="UP001497480"/>
    </source>
</evidence>
<dbReference type="Pfam" id="PF03398">
    <property type="entry name" value="Ist1"/>
    <property type="match status" value="1"/>
</dbReference>
<keyword evidence="4" id="KW-1185">Reference proteome</keyword>
<dbReference type="PANTHER" id="PTHR12161">
    <property type="entry name" value="IST1 FAMILY MEMBER"/>
    <property type="match status" value="1"/>
</dbReference>